<reference evidence="2" key="1">
    <citation type="submission" date="2017-02" db="EMBL/GenBank/DDBJ databases">
        <authorList>
            <person name="Daims H."/>
        </authorList>
    </citation>
    <scope>NUCLEOTIDE SEQUENCE [LARGE SCALE GENOMIC DNA]</scope>
</reference>
<protein>
    <submittedName>
        <fullName evidence="1">Prevent-host-death family protein</fullName>
    </submittedName>
</protein>
<accession>A0A1R4HHZ1</accession>
<dbReference type="AlphaFoldDB" id="A0A1R4HHZ1"/>
<organism evidence="1 2">
    <name type="scientific">Crenothrix polyspora</name>
    <dbReference type="NCBI Taxonomy" id="360316"/>
    <lineage>
        <taxon>Bacteria</taxon>
        <taxon>Pseudomonadati</taxon>
        <taxon>Pseudomonadota</taxon>
        <taxon>Gammaproteobacteria</taxon>
        <taxon>Methylococcales</taxon>
        <taxon>Crenotrichaceae</taxon>
        <taxon>Crenothrix</taxon>
    </lineage>
</organism>
<keyword evidence="2" id="KW-1185">Reference proteome</keyword>
<name>A0A1R4HHZ1_9GAMM</name>
<evidence type="ECO:0000313" key="2">
    <source>
        <dbReference type="Proteomes" id="UP000195442"/>
    </source>
</evidence>
<dbReference type="RefSeq" id="WP_087148409.1">
    <property type="nucleotide sequence ID" value="NZ_FUKJ01000442.1"/>
</dbReference>
<gene>
    <name evidence="1" type="ORF">CRENPOLYSF2_760008</name>
</gene>
<dbReference type="Proteomes" id="UP000195442">
    <property type="component" value="Unassembled WGS sequence"/>
</dbReference>
<proteinExistence type="predicted"/>
<evidence type="ECO:0000313" key="1">
    <source>
        <dbReference type="EMBL" id="SJM95837.1"/>
    </source>
</evidence>
<sequence>MYAYKEILTLDDPQQLNLKTPLPFLKGKKVEVLIIVEEDETDYISQNAELMQQIESSMQTHQQRAGYKPTDEEMNAILSI</sequence>
<dbReference type="EMBL" id="FUKJ01000442">
    <property type="protein sequence ID" value="SJM95837.1"/>
    <property type="molecule type" value="Genomic_DNA"/>
</dbReference>